<keyword evidence="2" id="KW-0645">Protease</keyword>
<dbReference type="InterPro" id="IPR008758">
    <property type="entry name" value="Peptidase_S28"/>
</dbReference>
<dbReference type="Gene3D" id="3.40.50.1820">
    <property type="entry name" value="alpha/beta hydrolase"/>
    <property type="match status" value="2"/>
</dbReference>
<proteinExistence type="inferred from homology"/>
<dbReference type="SUPFAM" id="SSF53474">
    <property type="entry name" value="alpha/beta-Hydrolases"/>
    <property type="match status" value="1"/>
</dbReference>
<sequence>MALSRLLTCSIIGLAASLAAGQVHGANTEFRAFHSGPTRPLRSQSSPPAINLSVPIDHFHNDSIYEPHSADSFNLRYWFDAQHYRKGGPVIILASGETSGEDRLPFLDHGILAMLAEATGGVGVVLEHRYYGTSFPVPDLRAENMRFLSTEQALADTAYFAQHVEFPGLEHLDLTAANAPYIIYGGSYAGAFAAFARKVYPDVFWGAISSSGVTEAIVDYWEYYEAARLFAPGDCAATTQKLTHFVDNILLGDDKGKKQLLKDVFGLGELRDDDFANAISRGITGLQSTNWDPEQDSSDFGFYCSSISSDAILFASTRSLAPTMQELLSAGGYKHQVESLTNRALNYIGYIRSHLRTDLSTYCKGKSVEECYSSRGRNDRIDLHQGMERSWGYQTCTQWGYFQTGSGVPEGQLPLVSRLIDLEYTTIHCREGFNITTPPNVESINKLGGLDFSYPRVAFVDGAVDPWRAATPHRIGLPERASTVSEPFILIEHGVHHWDENGLKPNDTVIALPPPSVAKAQEQEIAFVKAWLEEWAELKEAGEDVPGEL</sequence>
<dbReference type="Pfam" id="PF05577">
    <property type="entry name" value="Peptidase_S28"/>
    <property type="match status" value="1"/>
</dbReference>
<keyword evidence="4" id="KW-0378">Hydrolase</keyword>
<dbReference type="OrthoDB" id="1735038at2759"/>
<evidence type="ECO:0000256" key="4">
    <source>
        <dbReference type="ARBA" id="ARBA00022801"/>
    </source>
</evidence>
<dbReference type="Proteomes" id="UP000722485">
    <property type="component" value="Unassembled WGS sequence"/>
</dbReference>
<evidence type="ECO:0000313" key="7">
    <source>
        <dbReference type="EMBL" id="KAF7549487.1"/>
    </source>
</evidence>
<evidence type="ECO:0000313" key="8">
    <source>
        <dbReference type="Proteomes" id="UP000722485"/>
    </source>
</evidence>
<comment type="similarity">
    <text evidence="1">Belongs to the peptidase S28 family.</text>
</comment>
<comment type="caution">
    <text evidence="7">The sequence shown here is derived from an EMBL/GenBank/DDBJ whole genome shotgun (WGS) entry which is preliminary data.</text>
</comment>
<dbReference type="EMBL" id="JAANBB010000121">
    <property type="protein sequence ID" value="KAF7549487.1"/>
    <property type="molecule type" value="Genomic_DNA"/>
</dbReference>
<dbReference type="PANTHER" id="PTHR11010">
    <property type="entry name" value="PROTEASE S28 PRO-X CARBOXYPEPTIDASE-RELATED"/>
    <property type="match status" value="1"/>
</dbReference>
<feature type="signal peptide" evidence="6">
    <location>
        <begin position="1"/>
        <end position="21"/>
    </location>
</feature>
<protein>
    <submittedName>
        <fullName evidence="7">Uncharacterized protein</fullName>
    </submittedName>
</protein>
<accession>A0A9P5H4V6</accession>
<dbReference type="FunFam" id="3.40.50.1820:FF:000251">
    <property type="entry name" value="Extracelular serine carboxypeptidase, putative"/>
    <property type="match status" value="1"/>
</dbReference>
<evidence type="ECO:0000256" key="5">
    <source>
        <dbReference type="ARBA" id="ARBA00023180"/>
    </source>
</evidence>
<keyword evidence="8" id="KW-1185">Reference proteome</keyword>
<evidence type="ECO:0000256" key="1">
    <source>
        <dbReference type="ARBA" id="ARBA00011079"/>
    </source>
</evidence>
<dbReference type="PANTHER" id="PTHR11010:SF117">
    <property type="entry name" value="SERINE PROTEASE 16"/>
    <property type="match status" value="1"/>
</dbReference>
<gene>
    <name evidence="7" type="ORF">G7Z17_g6343</name>
</gene>
<dbReference type="AlphaFoldDB" id="A0A9P5H4V6"/>
<evidence type="ECO:0000256" key="2">
    <source>
        <dbReference type="ARBA" id="ARBA00022670"/>
    </source>
</evidence>
<keyword evidence="5" id="KW-0325">Glycoprotein</keyword>
<dbReference type="GO" id="GO:0070008">
    <property type="term" value="F:serine-type exopeptidase activity"/>
    <property type="evidence" value="ECO:0007669"/>
    <property type="project" value="InterPro"/>
</dbReference>
<evidence type="ECO:0000256" key="3">
    <source>
        <dbReference type="ARBA" id="ARBA00022729"/>
    </source>
</evidence>
<dbReference type="GO" id="GO:0006508">
    <property type="term" value="P:proteolysis"/>
    <property type="evidence" value="ECO:0007669"/>
    <property type="project" value="UniProtKB-KW"/>
</dbReference>
<evidence type="ECO:0000256" key="6">
    <source>
        <dbReference type="SAM" id="SignalP"/>
    </source>
</evidence>
<keyword evidence="3 6" id="KW-0732">Signal</keyword>
<reference evidence="7" key="1">
    <citation type="submission" date="2020-03" db="EMBL/GenBank/DDBJ databases">
        <title>Draft Genome Sequence of Cylindrodendrum hubeiense.</title>
        <authorList>
            <person name="Buettner E."/>
            <person name="Kellner H."/>
        </authorList>
    </citation>
    <scope>NUCLEOTIDE SEQUENCE</scope>
    <source>
        <strain evidence="7">IHI 201604</strain>
    </source>
</reference>
<organism evidence="7 8">
    <name type="scientific">Cylindrodendrum hubeiense</name>
    <dbReference type="NCBI Taxonomy" id="595255"/>
    <lineage>
        <taxon>Eukaryota</taxon>
        <taxon>Fungi</taxon>
        <taxon>Dikarya</taxon>
        <taxon>Ascomycota</taxon>
        <taxon>Pezizomycotina</taxon>
        <taxon>Sordariomycetes</taxon>
        <taxon>Hypocreomycetidae</taxon>
        <taxon>Hypocreales</taxon>
        <taxon>Nectriaceae</taxon>
        <taxon>Cylindrodendrum</taxon>
    </lineage>
</organism>
<feature type="chain" id="PRO_5040502778" evidence="6">
    <location>
        <begin position="22"/>
        <end position="549"/>
    </location>
</feature>
<dbReference type="InterPro" id="IPR029058">
    <property type="entry name" value="AB_hydrolase_fold"/>
</dbReference>
<dbReference type="GO" id="GO:0008239">
    <property type="term" value="F:dipeptidyl-peptidase activity"/>
    <property type="evidence" value="ECO:0007669"/>
    <property type="project" value="TreeGrafter"/>
</dbReference>
<name>A0A9P5H4V6_9HYPO</name>